<dbReference type="Proteomes" id="UP000034344">
    <property type="component" value="Unassembled WGS sequence"/>
</dbReference>
<feature type="domain" description="Thymidylate kinase-like" evidence="4">
    <location>
        <begin position="160"/>
        <end position="356"/>
    </location>
</feature>
<dbReference type="STRING" id="1618480.US11_C0004G0072"/>
<evidence type="ECO:0000256" key="1">
    <source>
        <dbReference type="ARBA" id="ARBA00009776"/>
    </source>
</evidence>
<comment type="caution">
    <text evidence="5">The sequence shown here is derived from an EMBL/GenBank/DDBJ whole genome shotgun (WGS) entry which is preliminary data.</text>
</comment>
<dbReference type="Pfam" id="PF05014">
    <property type="entry name" value="Nuc_deoxyrib_tr"/>
    <property type="match status" value="1"/>
</dbReference>
<protein>
    <submittedName>
        <fullName evidence="5">Thymidylate kinase</fullName>
    </submittedName>
</protein>
<dbReference type="EMBL" id="LBRS01000004">
    <property type="protein sequence ID" value="KKQ01802.1"/>
    <property type="molecule type" value="Genomic_DNA"/>
</dbReference>
<dbReference type="SUPFAM" id="SSF52309">
    <property type="entry name" value="N-(deoxy)ribosyltransferase-like"/>
    <property type="match status" value="1"/>
</dbReference>
<proteinExistence type="inferred from homology"/>
<dbReference type="GO" id="GO:0006227">
    <property type="term" value="P:dUDP biosynthetic process"/>
    <property type="evidence" value="ECO:0007669"/>
    <property type="project" value="TreeGrafter"/>
</dbReference>
<sequence>MNIYFTASTSHNGELIPYYKKILDHISKHKVNVLSGYQVVNKNVLKEDKKLSASEIYNREKMMIDKADFIIAEVSKPSLGVGAEIVYALNEGKPVLAMVRTDYEDKISPMLIGNPSENLYLEYYRNQDFQKIIDKFVSNMSVMIKHKKILREHAGKLLVIEGGDGSGKTTQVSLLHDFFKKQHIPVRIVDFPQYYTSFHGNTVARFLRGEFGNIDQVSPYLASLSYALDRASIKKEMTDFLKKGGYLIANRYATSSMAHQAARFHDTKKQSEFLKWIYELEYKVHKIPKEDLVIYLYVPWKIAKQLTEKKGYQAYMKNKKKDISEKDDHRMASEKMYLKLADSFPHWITINCIENKSIMPVDKIHQKIIEILKLKNII</sequence>
<organism evidence="5 6">
    <name type="scientific">Candidatus Roizmanbacteria bacterium GW2011_GWA2_36_23</name>
    <dbReference type="NCBI Taxonomy" id="1618480"/>
    <lineage>
        <taxon>Bacteria</taxon>
        <taxon>Candidatus Roizmaniibacteriota</taxon>
    </lineage>
</organism>
<keyword evidence="5" id="KW-0418">Kinase</keyword>
<comment type="similarity">
    <text evidence="1">Belongs to the thymidylate kinase family.</text>
</comment>
<dbReference type="CDD" id="cd01672">
    <property type="entry name" value="TMPK"/>
    <property type="match status" value="1"/>
</dbReference>
<dbReference type="GO" id="GO:0005524">
    <property type="term" value="F:ATP binding"/>
    <property type="evidence" value="ECO:0007669"/>
    <property type="project" value="UniProtKB-KW"/>
</dbReference>
<dbReference type="Pfam" id="PF02223">
    <property type="entry name" value="Thymidylate_kin"/>
    <property type="match status" value="1"/>
</dbReference>
<evidence type="ECO:0000256" key="2">
    <source>
        <dbReference type="ARBA" id="ARBA00022741"/>
    </source>
</evidence>
<evidence type="ECO:0000313" key="6">
    <source>
        <dbReference type="Proteomes" id="UP000034344"/>
    </source>
</evidence>
<dbReference type="PANTHER" id="PTHR10344:SF4">
    <property type="entry name" value="UMP-CMP KINASE 2, MITOCHONDRIAL"/>
    <property type="match status" value="1"/>
</dbReference>
<dbReference type="GO" id="GO:0006235">
    <property type="term" value="P:dTTP biosynthetic process"/>
    <property type="evidence" value="ECO:0007669"/>
    <property type="project" value="TreeGrafter"/>
</dbReference>
<evidence type="ECO:0000313" key="5">
    <source>
        <dbReference type="EMBL" id="KKQ01802.1"/>
    </source>
</evidence>
<dbReference type="AlphaFoldDB" id="A0A0G0E8E1"/>
<dbReference type="GO" id="GO:0006233">
    <property type="term" value="P:dTDP biosynthetic process"/>
    <property type="evidence" value="ECO:0007669"/>
    <property type="project" value="TreeGrafter"/>
</dbReference>
<dbReference type="GO" id="GO:0005829">
    <property type="term" value="C:cytosol"/>
    <property type="evidence" value="ECO:0007669"/>
    <property type="project" value="TreeGrafter"/>
</dbReference>
<dbReference type="InterPro" id="IPR039430">
    <property type="entry name" value="Thymidylate_kin-like_dom"/>
</dbReference>
<accession>A0A0G0E8E1</accession>
<dbReference type="GO" id="GO:0004798">
    <property type="term" value="F:dTMP kinase activity"/>
    <property type="evidence" value="ECO:0007669"/>
    <property type="project" value="TreeGrafter"/>
</dbReference>
<dbReference type="PANTHER" id="PTHR10344">
    <property type="entry name" value="THYMIDYLATE KINASE"/>
    <property type="match status" value="1"/>
</dbReference>
<keyword evidence="5" id="KW-0808">Transferase</keyword>
<gene>
    <name evidence="5" type="ORF">US11_C0004G0072</name>
</gene>
<keyword evidence="3" id="KW-0067">ATP-binding</keyword>
<dbReference type="InterPro" id="IPR007710">
    <property type="entry name" value="Nucleoside_deoxyribTrfase"/>
</dbReference>
<evidence type="ECO:0000259" key="4">
    <source>
        <dbReference type="Pfam" id="PF02223"/>
    </source>
</evidence>
<evidence type="ECO:0000256" key="3">
    <source>
        <dbReference type="ARBA" id="ARBA00022840"/>
    </source>
</evidence>
<dbReference type="SUPFAM" id="SSF52540">
    <property type="entry name" value="P-loop containing nucleoside triphosphate hydrolases"/>
    <property type="match status" value="1"/>
</dbReference>
<keyword evidence="2" id="KW-0547">Nucleotide-binding</keyword>
<dbReference type="InterPro" id="IPR027417">
    <property type="entry name" value="P-loop_NTPase"/>
</dbReference>
<dbReference type="Gene3D" id="3.40.50.450">
    <property type="match status" value="1"/>
</dbReference>
<reference evidence="5 6" key="1">
    <citation type="journal article" date="2015" name="Nature">
        <title>rRNA introns, odd ribosomes, and small enigmatic genomes across a large radiation of phyla.</title>
        <authorList>
            <person name="Brown C.T."/>
            <person name="Hug L.A."/>
            <person name="Thomas B.C."/>
            <person name="Sharon I."/>
            <person name="Castelle C.J."/>
            <person name="Singh A."/>
            <person name="Wilkins M.J."/>
            <person name="Williams K.H."/>
            <person name="Banfield J.F."/>
        </authorList>
    </citation>
    <scope>NUCLEOTIDE SEQUENCE [LARGE SCALE GENOMIC DNA]</scope>
</reference>
<dbReference type="Gene3D" id="3.40.50.300">
    <property type="entry name" value="P-loop containing nucleotide triphosphate hydrolases"/>
    <property type="match status" value="1"/>
</dbReference>
<name>A0A0G0E8E1_9BACT</name>